<reference evidence="1" key="1">
    <citation type="submission" date="2023-03" db="EMBL/GenBank/DDBJ databases">
        <title>Massive genome expansion in bonnet fungi (Mycena s.s.) driven by repeated elements and novel gene families across ecological guilds.</title>
        <authorList>
            <consortium name="Lawrence Berkeley National Laboratory"/>
            <person name="Harder C.B."/>
            <person name="Miyauchi S."/>
            <person name="Viragh M."/>
            <person name="Kuo A."/>
            <person name="Thoen E."/>
            <person name="Andreopoulos B."/>
            <person name="Lu D."/>
            <person name="Skrede I."/>
            <person name="Drula E."/>
            <person name="Henrissat B."/>
            <person name="Morin E."/>
            <person name="Kohler A."/>
            <person name="Barry K."/>
            <person name="LaButti K."/>
            <person name="Morin E."/>
            <person name="Salamov A."/>
            <person name="Lipzen A."/>
            <person name="Mereny Z."/>
            <person name="Hegedus B."/>
            <person name="Baldrian P."/>
            <person name="Stursova M."/>
            <person name="Weitz H."/>
            <person name="Taylor A."/>
            <person name="Grigoriev I.V."/>
            <person name="Nagy L.G."/>
            <person name="Martin F."/>
            <person name="Kauserud H."/>
        </authorList>
    </citation>
    <scope>NUCLEOTIDE SEQUENCE</scope>
    <source>
        <strain evidence="1">9144</strain>
    </source>
</reference>
<keyword evidence="2" id="KW-1185">Reference proteome</keyword>
<name>A0AAD6VEU5_9AGAR</name>
<dbReference type="Proteomes" id="UP001219525">
    <property type="component" value="Unassembled WGS sequence"/>
</dbReference>
<gene>
    <name evidence="1" type="ORF">GGX14DRAFT_565823</name>
</gene>
<sequence length="415" mass="46562">MPSIPPEVEQHILLQHLESRTALRSCSLVCSRFGYWAQSRLFESIVVSFRQRGDFPNPWIGRMRRLAGVLEASPHLALFVRRVKVWETTADVLAIIATMSLPNLHTLKLRGILRSDGSDVIQSFRRIVWGSSLRNLQLDFEPSSGNASYFSAFAAVLPFSLVSLNISRCMETSVDPWDAAVLPCARLRPYSPTIQRLRLHFCPEAIALLNSPACPIDLGSVKHLDYCHSAYPELSLLLRRLGRTVDSITFRPAGPGGMIPLCPLLARIHPLSDTSLSNFDFHMLPGLVHIDCWLTEELILDVIERLPVANRIRSLRVGTSHPRWQDPSVAPDLDDQDMEQLGSDFEDAVLRRLPDLTTIMLEVTIIPDVGEPNHPVFDATSVAAAIRKSMPRLSSKPIFSLGLVHDKYFRAQQRI</sequence>
<dbReference type="SUPFAM" id="SSF52047">
    <property type="entry name" value="RNI-like"/>
    <property type="match status" value="1"/>
</dbReference>
<accession>A0AAD6VEU5</accession>
<dbReference type="EMBL" id="JARJCW010000029">
    <property type="protein sequence ID" value="KAJ7210022.1"/>
    <property type="molecule type" value="Genomic_DNA"/>
</dbReference>
<dbReference type="AlphaFoldDB" id="A0AAD6VEU5"/>
<dbReference type="InterPro" id="IPR032675">
    <property type="entry name" value="LRR_dom_sf"/>
</dbReference>
<comment type="caution">
    <text evidence="1">The sequence shown here is derived from an EMBL/GenBank/DDBJ whole genome shotgun (WGS) entry which is preliminary data.</text>
</comment>
<evidence type="ECO:0000313" key="2">
    <source>
        <dbReference type="Proteomes" id="UP001219525"/>
    </source>
</evidence>
<protein>
    <submittedName>
        <fullName evidence="1">Uncharacterized protein</fullName>
    </submittedName>
</protein>
<dbReference type="Gene3D" id="3.80.10.10">
    <property type="entry name" value="Ribonuclease Inhibitor"/>
    <property type="match status" value="1"/>
</dbReference>
<evidence type="ECO:0000313" key="1">
    <source>
        <dbReference type="EMBL" id="KAJ7210022.1"/>
    </source>
</evidence>
<organism evidence="1 2">
    <name type="scientific">Mycena pura</name>
    <dbReference type="NCBI Taxonomy" id="153505"/>
    <lineage>
        <taxon>Eukaryota</taxon>
        <taxon>Fungi</taxon>
        <taxon>Dikarya</taxon>
        <taxon>Basidiomycota</taxon>
        <taxon>Agaricomycotina</taxon>
        <taxon>Agaricomycetes</taxon>
        <taxon>Agaricomycetidae</taxon>
        <taxon>Agaricales</taxon>
        <taxon>Marasmiineae</taxon>
        <taxon>Mycenaceae</taxon>
        <taxon>Mycena</taxon>
    </lineage>
</organism>
<proteinExistence type="predicted"/>